<dbReference type="GeneID" id="100116995"/>
<organism evidence="6 7">
    <name type="scientific">Nasonia vitripennis</name>
    <name type="common">Parasitic wasp</name>
    <dbReference type="NCBI Taxonomy" id="7425"/>
    <lineage>
        <taxon>Eukaryota</taxon>
        <taxon>Metazoa</taxon>
        <taxon>Ecdysozoa</taxon>
        <taxon>Arthropoda</taxon>
        <taxon>Hexapoda</taxon>
        <taxon>Insecta</taxon>
        <taxon>Pterygota</taxon>
        <taxon>Neoptera</taxon>
        <taxon>Endopterygota</taxon>
        <taxon>Hymenoptera</taxon>
        <taxon>Apocrita</taxon>
        <taxon>Proctotrupomorpha</taxon>
        <taxon>Chalcidoidea</taxon>
        <taxon>Pteromalidae</taxon>
        <taxon>Pteromalinae</taxon>
        <taxon>Nasonia</taxon>
    </lineage>
</organism>
<feature type="transmembrane region" description="Helical" evidence="4">
    <location>
        <begin position="40"/>
        <end position="58"/>
    </location>
</feature>
<keyword evidence="1" id="KW-0479">Metal-binding</keyword>
<dbReference type="Gene3D" id="4.10.1000.10">
    <property type="entry name" value="Zinc finger, CCCH-type"/>
    <property type="match status" value="1"/>
</dbReference>
<dbReference type="InterPro" id="IPR041686">
    <property type="entry name" value="Znf-CCCH_3"/>
</dbReference>
<dbReference type="EnsemblMetazoa" id="XM_031925658">
    <property type="protein sequence ID" value="XP_031781518"/>
    <property type="gene ID" value="LOC100116995"/>
</dbReference>
<feature type="zinc finger region" description="C3H1-type" evidence="1">
    <location>
        <begin position="114"/>
        <end position="135"/>
    </location>
</feature>
<feature type="compositionally biased region" description="Basic and acidic residues" evidence="3">
    <location>
        <begin position="488"/>
        <end position="498"/>
    </location>
</feature>
<dbReference type="Proteomes" id="UP000002358">
    <property type="component" value="Unassembled WGS sequence"/>
</dbReference>
<evidence type="ECO:0000256" key="4">
    <source>
        <dbReference type="SAM" id="Phobius"/>
    </source>
</evidence>
<keyword evidence="2" id="KW-0175">Coiled coil</keyword>
<feature type="zinc finger region" description="C3H1-type" evidence="1">
    <location>
        <begin position="80"/>
        <end position="107"/>
    </location>
</feature>
<evidence type="ECO:0000313" key="6">
    <source>
        <dbReference type="EnsemblMetazoa" id="XP_031781518"/>
    </source>
</evidence>
<dbReference type="SMART" id="SM00356">
    <property type="entry name" value="ZnF_C3H1"/>
    <property type="match status" value="3"/>
</dbReference>
<dbReference type="PANTHER" id="PTHR15725:SF14">
    <property type="entry name" value="ZINC FINGER CCCH DOMAIN-CONTAINING PROTEIN 11A"/>
    <property type="match status" value="1"/>
</dbReference>
<dbReference type="KEGG" id="nvi:100116995"/>
<keyword evidence="4" id="KW-0812">Transmembrane</keyword>
<keyword evidence="1" id="KW-0863">Zinc-finger</keyword>
<protein>
    <recommendedName>
        <fullName evidence="5">C3H1-type domain-containing protein</fullName>
    </recommendedName>
</protein>
<evidence type="ECO:0000256" key="1">
    <source>
        <dbReference type="PROSITE-ProRule" id="PRU00723"/>
    </source>
</evidence>
<dbReference type="PANTHER" id="PTHR15725">
    <property type="entry name" value="ZN-FINGER, C-X8-C-X5-C-X3-H TYPE-CONTAINING"/>
    <property type="match status" value="1"/>
</dbReference>
<dbReference type="OrthoDB" id="5395350at2759"/>
<evidence type="ECO:0000259" key="5">
    <source>
        <dbReference type="PROSITE" id="PS50103"/>
    </source>
</evidence>
<dbReference type="PROSITE" id="PS50103">
    <property type="entry name" value="ZF_C3H1"/>
    <property type="match status" value="2"/>
</dbReference>
<feature type="region of interest" description="Disordered" evidence="3">
    <location>
        <begin position="283"/>
        <end position="309"/>
    </location>
</feature>
<name>A0A7M7Q8E1_NASVI</name>
<proteinExistence type="predicted"/>
<dbReference type="Pfam" id="PF15663">
    <property type="entry name" value="zf-CCCH_3"/>
    <property type="match status" value="1"/>
</dbReference>
<dbReference type="AlphaFoldDB" id="A0A7M7Q8E1"/>
<dbReference type="GO" id="GO:0008270">
    <property type="term" value="F:zinc ion binding"/>
    <property type="evidence" value="ECO:0007669"/>
    <property type="project" value="UniProtKB-KW"/>
</dbReference>
<evidence type="ECO:0000256" key="3">
    <source>
        <dbReference type="SAM" id="MobiDB-lite"/>
    </source>
</evidence>
<feature type="domain" description="C3H1-type" evidence="5">
    <location>
        <begin position="80"/>
        <end position="107"/>
    </location>
</feature>
<feature type="domain" description="C3H1-type" evidence="5">
    <location>
        <begin position="114"/>
        <end position="135"/>
    </location>
</feature>
<accession>A0A7M7Q8E1</accession>
<keyword evidence="7" id="KW-1185">Reference proteome</keyword>
<dbReference type="FunFam" id="4.10.1000.10:FF:000026">
    <property type="entry name" value="Zinc finger CCCH domain-containing protein 11A"/>
    <property type="match status" value="1"/>
</dbReference>
<feature type="compositionally biased region" description="Polar residues" evidence="3">
    <location>
        <begin position="476"/>
        <end position="486"/>
    </location>
</feature>
<keyword evidence="1" id="KW-0862">Zinc</keyword>
<sequence length="548" mass="62038">MCKKCPCECKQSLRESSVWSLGGKQLDSELPVTRQILVDFLFYYVHTVLVFSSGAIMFRTLRCKEHDHSSFYRFLQMEKNHKNTDCYFFYYSTCTKGDSCAYRHEASALGCETVCSYWQQGSCLNQHCNFRHMDIKKNRKVIPCYWEKFPTGCKKPHCPFLHRLNRSGVPNPIESVKAGSTPAKPVNQEWSNRQDAKFDGNSTESEQGRGSSEAGSFIGSPVVDPLIVNFEEESDSESAPSPTKNLRNRISSCKTYEEIRLEEIQAESAAFYSYVLSEDYQNSSSPAAGGGKIKKQSSSRNLRLATGDSIYGREKKSEKEKQDSDELNFEVLSLAEIRRRRSEKKAELNKKEEQEEVFLKDAVKALDELKSDVEITETTTTITVTRKKRSFYDVQSNDSEDSAKKARMQTVVGKAPPIKLRRRRITSISKEDDNAAETRKEEEERKAKERLAEESKDNVDSSSSARGQSVEVRVCDSSTDDNQSTESLEEKDKKDKSITESLDDSLDKPLDVCDSAVKLDDKGRLPSIDAEDDILKDIDALLTDESVS</sequence>
<feature type="compositionally biased region" description="Basic and acidic residues" evidence="3">
    <location>
        <begin position="429"/>
        <end position="459"/>
    </location>
</feature>
<evidence type="ECO:0000313" key="7">
    <source>
        <dbReference type="Proteomes" id="UP000002358"/>
    </source>
</evidence>
<keyword evidence="4" id="KW-0472">Membrane</keyword>
<feature type="region of interest" description="Disordered" evidence="3">
    <location>
        <begin position="171"/>
        <end position="219"/>
    </location>
</feature>
<dbReference type="InterPro" id="IPR000571">
    <property type="entry name" value="Znf_CCCH"/>
</dbReference>
<evidence type="ECO:0000256" key="2">
    <source>
        <dbReference type="SAM" id="Coils"/>
    </source>
</evidence>
<reference evidence="6" key="1">
    <citation type="submission" date="2021-01" db="UniProtKB">
        <authorList>
            <consortium name="EnsemblMetazoa"/>
        </authorList>
    </citation>
    <scope>IDENTIFICATION</scope>
</reference>
<dbReference type="RefSeq" id="XP_031781518.1">
    <property type="nucleotide sequence ID" value="XM_031925658.2"/>
</dbReference>
<keyword evidence="4" id="KW-1133">Transmembrane helix</keyword>
<feature type="region of interest" description="Disordered" evidence="3">
    <location>
        <begin position="386"/>
        <end position="511"/>
    </location>
</feature>
<feature type="coiled-coil region" evidence="2">
    <location>
        <begin position="334"/>
        <end position="379"/>
    </location>
</feature>
<dbReference type="InParanoid" id="A0A7M7Q8E1"/>
<feature type="compositionally biased region" description="Polar residues" evidence="3">
    <location>
        <begin position="200"/>
        <end position="214"/>
    </location>
</feature>